<dbReference type="KEGG" id="ahb:bsdtb5_21690"/>
<reference evidence="1 2" key="1">
    <citation type="submission" date="2020-11" db="EMBL/GenBank/DDBJ databases">
        <title>Draft genome sequencing of a Lachnospiraceae strain isolated from anoxic soil subjected to BSD treatment.</title>
        <authorList>
            <person name="Uek A."/>
            <person name="Tonouchi A."/>
        </authorList>
    </citation>
    <scope>NUCLEOTIDE SEQUENCE [LARGE SCALE GENOMIC DNA]</scope>
    <source>
        <strain evidence="1 2">TB5</strain>
    </source>
</reference>
<evidence type="ECO:0000313" key="2">
    <source>
        <dbReference type="Proteomes" id="UP000595897"/>
    </source>
</evidence>
<evidence type="ECO:0008006" key="3">
    <source>
        <dbReference type="Google" id="ProtNLM"/>
    </source>
</evidence>
<dbReference type="Proteomes" id="UP000595897">
    <property type="component" value="Chromosome"/>
</dbReference>
<dbReference type="EMBL" id="AP024169">
    <property type="protein sequence ID" value="BCN30874.1"/>
    <property type="molecule type" value="Genomic_DNA"/>
</dbReference>
<gene>
    <name evidence="1" type="ORF">bsdtb5_21690</name>
</gene>
<dbReference type="RefSeq" id="WP_271712032.1">
    <property type="nucleotide sequence ID" value="NZ_AP024169.1"/>
</dbReference>
<keyword evidence="2" id="KW-1185">Reference proteome</keyword>
<name>A0A7R7IDB2_9FIRM</name>
<sequence length="232" mass="27508">MTTKEKRDIVVKDVIKPLMKQAGYRCYRNTWYSKRIDCYVIMHLQNSMRNMDETGFCFWFNIDVISVDEIDNIDDVKKWTSSLSMVYERVFLTNDGLMHECHDSRGYIIDKCRDNLPVDTDIEDFSVYIRDDFNNYILPKLKLINTSNDWLKMKENMRNNTGKKNRLILYFTIANKLAIADSNAPFLQESQQDLKLSSDDIKDNLLMLKEIQRNAENIFEYAEEFILNSLKD</sequence>
<evidence type="ECO:0000313" key="1">
    <source>
        <dbReference type="EMBL" id="BCN30874.1"/>
    </source>
</evidence>
<dbReference type="AlphaFoldDB" id="A0A7R7IDB2"/>
<proteinExistence type="predicted"/>
<accession>A0A7R7IDB2</accession>
<protein>
    <recommendedName>
        <fullName evidence="3">DUF4304 domain-containing protein</fullName>
    </recommendedName>
</protein>
<organism evidence="1 2">
    <name type="scientific">Anaeromicropila herbilytica</name>
    <dbReference type="NCBI Taxonomy" id="2785025"/>
    <lineage>
        <taxon>Bacteria</taxon>
        <taxon>Bacillati</taxon>
        <taxon>Bacillota</taxon>
        <taxon>Clostridia</taxon>
        <taxon>Lachnospirales</taxon>
        <taxon>Lachnospiraceae</taxon>
        <taxon>Anaeromicropila</taxon>
    </lineage>
</organism>